<evidence type="ECO:0000313" key="1">
    <source>
        <dbReference type="EMBL" id="KAJ2977694.1"/>
    </source>
</evidence>
<keyword evidence="2" id="KW-1185">Reference proteome</keyword>
<name>A0ACC1NH03_9HYPO</name>
<gene>
    <name evidence="1" type="ORF">NQ176_g4227</name>
</gene>
<organism evidence="1 2">
    <name type="scientific">Zarea fungicola</name>
    <dbReference type="NCBI Taxonomy" id="93591"/>
    <lineage>
        <taxon>Eukaryota</taxon>
        <taxon>Fungi</taxon>
        <taxon>Dikarya</taxon>
        <taxon>Ascomycota</taxon>
        <taxon>Pezizomycotina</taxon>
        <taxon>Sordariomycetes</taxon>
        <taxon>Hypocreomycetidae</taxon>
        <taxon>Hypocreales</taxon>
        <taxon>Cordycipitaceae</taxon>
        <taxon>Zarea</taxon>
    </lineage>
</organism>
<proteinExistence type="predicted"/>
<reference evidence="1" key="1">
    <citation type="submission" date="2022-08" db="EMBL/GenBank/DDBJ databases">
        <title>Genome Sequence of Lecanicillium fungicola.</title>
        <authorList>
            <person name="Buettner E."/>
        </authorList>
    </citation>
    <scope>NUCLEOTIDE SEQUENCE</scope>
    <source>
        <strain evidence="1">Babe33</strain>
    </source>
</reference>
<sequence>MRGLKILLVKLAKWLQTSRRSIIGLPFQYTAGPNRGCAAQGKHALAAALRGQEMLVPNIETMLSHLAAGSCPHYEQLEARINMRFDEILIYPEAREKADKINLPLFISLWFPHCGLVQQEAMALYNLWLFLWDDVFDGEDSKNVLPSNMADMFTQTISYVHYHLGLDDESAQEPKPPTWATSLFKHAGKLITKHASVAQRHRFFVEVQCYIRSCADEQKVLEKEQLPTVQEYWSFRWGTSSVFTACALTDFMASVDLPAEMFETEELRAIWVEVNRNVVLINDVLSLKKELHGSLNSLAPITMIETGQTLNSSIKDMIAQLHRCIDSFSALSKELLDMVKHDAQATRNVATYTEMLEYSITGNYYWS</sequence>
<comment type="caution">
    <text evidence="1">The sequence shown here is derived from an EMBL/GenBank/DDBJ whole genome shotgun (WGS) entry which is preliminary data.</text>
</comment>
<protein>
    <submittedName>
        <fullName evidence="1">Uncharacterized protein</fullName>
    </submittedName>
</protein>
<accession>A0ACC1NH03</accession>
<dbReference type="EMBL" id="JANJQO010000446">
    <property type="protein sequence ID" value="KAJ2977694.1"/>
    <property type="molecule type" value="Genomic_DNA"/>
</dbReference>
<evidence type="ECO:0000313" key="2">
    <source>
        <dbReference type="Proteomes" id="UP001143910"/>
    </source>
</evidence>
<dbReference type="Proteomes" id="UP001143910">
    <property type="component" value="Unassembled WGS sequence"/>
</dbReference>